<accession>A0A507CYD3</accession>
<name>A0A507CYD3_9FUNG</name>
<evidence type="ECO:0000313" key="2">
    <source>
        <dbReference type="Proteomes" id="UP000317494"/>
    </source>
</evidence>
<organism evidence="1 2">
    <name type="scientific">Synchytrium endobioticum</name>
    <dbReference type="NCBI Taxonomy" id="286115"/>
    <lineage>
        <taxon>Eukaryota</taxon>
        <taxon>Fungi</taxon>
        <taxon>Fungi incertae sedis</taxon>
        <taxon>Chytridiomycota</taxon>
        <taxon>Chytridiomycota incertae sedis</taxon>
        <taxon>Chytridiomycetes</taxon>
        <taxon>Synchytriales</taxon>
        <taxon>Synchytriaceae</taxon>
        <taxon>Synchytrium</taxon>
    </lineage>
</organism>
<protein>
    <submittedName>
        <fullName evidence="1">Uncharacterized protein</fullName>
    </submittedName>
</protein>
<gene>
    <name evidence="1" type="ORF">SeMB42_g04516</name>
</gene>
<comment type="caution">
    <text evidence="1">The sequence shown here is derived from an EMBL/GenBank/DDBJ whole genome shotgun (WGS) entry which is preliminary data.</text>
</comment>
<reference evidence="1 2" key="1">
    <citation type="journal article" date="2019" name="Sci. Rep.">
        <title>Comparative genomics of chytrid fungi reveal insights into the obligate biotrophic and pathogenic lifestyle of Synchytrium endobioticum.</title>
        <authorList>
            <person name="van de Vossenberg B.T.L.H."/>
            <person name="Warris S."/>
            <person name="Nguyen H.D.T."/>
            <person name="van Gent-Pelzer M.P.E."/>
            <person name="Joly D.L."/>
            <person name="van de Geest H.C."/>
            <person name="Bonants P.J.M."/>
            <person name="Smith D.S."/>
            <person name="Levesque C.A."/>
            <person name="van der Lee T.A.J."/>
        </authorList>
    </citation>
    <scope>NUCLEOTIDE SEQUENCE [LARGE SCALE GENOMIC DNA]</scope>
    <source>
        <strain evidence="1 2">MB42</strain>
    </source>
</reference>
<evidence type="ECO:0000313" key="1">
    <source>
        <dbReference type="EMBL" id="TPX43920.1"/>
    </source>
</evidence>
<dbReference type="VEuPathDB" id="FungiDB:SeMB42_g04516"/>
<dbReference type="AlphaFoldDB" id="A0A507CYD3"/>
<sequence>MECDGSGVAMSLPFNVALTVKRRFRANDVDIYGITGVVRIELLVTIMLANTSRNPRQMDFRWRQPFEEASTDTTHYVNIGGGNIGVLVPRSNSVLQGWDRVGFKPRCNTGAVDCFMRALLSRAVRSKEGTVSASNHYCRLQGLIAP</sequence>
<keyword evidence="2" id="KW-1185">Reference proteome</keyword>
<proteinExistence type="predicted"/>
<dbReference type="Proteomes" id="UP000317494">
    <property type="component" value="Unassembled WGS sequence"/>
</dbReference>
<dbReference type="EMBL" id="QEAN01000185">
    <property type="protein sequence ID" value="TPX43920.1"/>
    <property type="molecule type" value="Genomic_DNA"/>
</dbReference>